<reference evidence="1 2" key="1">
    <citation type="submission" date="2016-04" db="EMBL/GenBank/DDBJ databases">
        <authorList>
            <person name="Evans L.H."/>
            <person name="Alamgir A."/>
            <person name="Owens N."/>
            <person name="Weber N.D."/>
            <person name="Virtaneva K."/>
            <person name="Barbian K."/>
            <person name="Babar A."/>
            <person name="Rosenke K."/>
        </authorList>
    </citation>
    <scope>NUCLEOTIDE SEQUENCE [LARGE SCALE GENOMIC DNA]</scope>
    <source>
        <strain evidence="1 2">IFM 0406</strain>
    </source>
</reference>
<keyword evidence="2" id="KW-1185">Reference proteome</keyword>
<evidence type="ECO:0000313" key="1">
    <source>
        <dbReference type="EMBL" id="KZM71101.1"/>
    </source>
</evidence>
<dbReference type="STRING" id="455432.AWN90_42065"/>
<evidence type="ECO:0000313" key="2">
    <source>
        <dbReference type="Proteomes" id="UP000076512"/>
    </source>
</evidence>
<proteinExistence type="predicted"/>
<sequence length="75" mass="7631">MEADSGGHRGAASGVAGGLAVTYPRHGPSAGLTVTAVSSSETHTLYRIGNRKMVLPNPIPDVVVQQVIADMASTT</sequence>
<dbReference type="Proteomes" id="UP000076512">
    <property type="component" value="Unassembled WGS sequence"/>
</dbReference>
<organism evidence="1 2">
    <name type="scientific">Nocardia terpenica</name>
    <dbReference type="NCBI Taxonomy" id="455432"/>
    <lineage>
        <taxon>Bacteria</taxon>
        <taxon>Bacillati</taxon>
        <taxon>Actinomycetota</taxon>
        <taxon>Actinomycetes</taxon>
        <taxon>Mycobacteriales</taxon>
        <taxon>Nocardiaceae</taxon>
        <taxon>Nocardia</taxon>
    </lineage>
</organism>
<dbReference type="AlphaFoldDB" id="A0A164K703"/>
<comment type="caution">
    <text evidence="1">The sequence shown here is derived from an EMBL/GenBank/DDBJ whole genome shotgun (WGS) entry which is preliminary data.</text>
</comment>
<protein>
    <submittedName>
        <fullName evidence="1">Uncharacterized protein</fullName>
    </submittedName>
</protein>
<name>A0A164K703_9NOCA</name>
<dbReference type="EMBL" id="LWGR01000013">
    <property type="protein sequence ID" value="KZM71101.1"/>
    <property type="molecule type" value="Genomic_DNA"/>
</dbReference>
<accession>A0A164K703</accession>
<gene>
    <name evidence="1" type="ORF">AWN90_42065</name>
</gene>